<keyword evidence="3" id="KW-1185">Reference proteome</keyword>
<evidence type="ECO:0000313" key="2">
    <source>
        <dbReference type="EMBL" id="MBD1393587.1"/>
    </source>
</evidence>
<comment type="caution">
    <text evidence="2">The sequence shown here is derived from an EMBL/GenBank/DDBJ whole genome shotgun (WGS) entry which is preliminary data.</text>
</comment>
<dbReference type="PANTHER" id="PTHR36503:SF2">
    <property type="entry name" value="BLR2408 PROTEIN"/>
    <property type="match status" value="1"/>
</dbReference>
<gene>
    <name evidence="2" type="ORF">IDJ76_10805</name>
</gene>
<dbReference type="Pfam" id="PF00903">
    <property type="entry name" value="Glyoxalase"/>
    <property type="match status" value="1"/>
</dbReference>
<accession>A0A926NRB4</accession>
<dbReference type="InterPro" id="IPR029068">
    <property type="entry name" value="Glyas_Bleomycin-R_OHBP_Dase"/>
</dbReference>
<organism evidence="2 3">
    <name type="scientific">Mucilaginibacter glaciei</name>
    <dbReference type="NCBI Taxonomy" id="2772109"/>
    <lineage>
        <taxon>Bacteria</taxon>
        <taxon>Pseudomonadati</taxon>
        <taxon>Bacteroidota</taxon>
        <taxon>Sphingobacteriia</taxon>
        <taxon>Sphingobacteriales</taxon>
        <taxon>Sphingobacteriaceae</taxon>
        <taxon>Mucilaginibacter</taxon>
    </lineage>
</organism>
<reference evidence="2" key="1">
    <citation type="submission" date="2020-09" db="EMBL/GenBank/DDBJ databases">
        <title>Novel species of Mucilaginibacter isolated from a glacier on the Tibetan Plateau.</title>
        <authorList>
            <person name="Liu Q."/>
            <person name="Xin Y.-H."/>
        </authorList>
    </citation>
    <scope>NUCLEOTIDE SEQUENCE</scope>
    <source>
        <strain evidence="2">ZB1P21</strain>
    </source>
</reference>
<feature type="domain" description="VOC" evidence="1">
    <location>
        <begin position="3"/>
        <end position="130"/>
    </location>
</feature>
<dbReference type="InterPro" id="IPR037523">
    <property type="entry name" value="VOC_core"/>
</dbReference>
<dbReference type="InterPro" id="IPR004360">
    <property type="entry name" value="Glyas_Fos-R_dOase_dom"/>
</dbReference>
<evidence type="ECO:0000259" key="1">
    <source>
        <dbReference type="PROSITE" id="PS51819"/>
    </source>
</evidence>
<sequence>MKKDLWMNLPVKDLNRAKAFYTQIGFTIGDGPGNSPVTAPLIIGEKKVVIMLFQNDAFKNVTQNGLVDTTKNTEVMFSFGAESEEEINQIADKVQAAGGDIFAPPAVVQGWMYGFAFCDPDGHRWNALYMDMSKMKG</sequence>
<dbReference type="Proteomes" id="UP000619078">
    <property type="component" value="Unassembled WGS sequence"/>
</dbReference>
<evidence type="ECO:0000313" key="3">
    <source>
        <dbReference type="Proteomes" id="UP000619078"/>
    </source>
</evidence>
<protein>
    <submittedName>
        <fullName evidence="2">VOC family protein</fullName>
    </submittedName>
</protein>
<dbReference type="RefSeq" id="WP_191163328.1">
    <property type="nucleotide sequence ID" value="NZ_JACWMX010000004.1"/>
</dbReference>
<dbReference type="PANTHER" id="PTHR36503">
    <property type="entry name" value="BLR2520 PROTEIN"/>
    <property type="match status" value="1"/>
</dbReference>
<dbReference type="PROSITE" id="PS51819">
    <property type="entry name" value="VOC"/>
    <property type="match status" value="1"/>
</dbReference>
<dbReference type="AlphaFoldDB" id="A0A926NRB4"/>
<dbReference type="SUPFAM" id="SSF54593">
    <property type="entry name" value="Glyoxalase/Bleomycin resistance protein/Dihydroxybiphenyl dioxygenase"/>
    <property type="match status" value="1"/>
</dbReference>
<name>A0A926NRB4_9SPHI</name>
<dbReference type="Gene3D" id="3.10.180.10">
    <property type="entry name" value="2,3-Dihydroxybiphenyl 1,2-Dioxygenase, domain 1"/>
    <property type="match status" value="1"/>
</dbReference>
<dbReference type="EMBL" id="JACWMX010000004">
    <property type="protein sequence ID" value="MBD1393587.1"/>
    <property type="molecule type" value="Genomic_DNA"/>
</dbReference>
<proteinExistence type="predicted"/>